<dbReference type="AlphaFoldDB" id="A0A1H4J719"/>
<dbReference type="GO" id="GO:0015225">
    <property type="term" value="F:biotin transmembrane transporter activity"/>
    <property type="evidence" value="ECO:0007669"/>
    <property type="project" value="UniProtKB-UniRule"/>
</dbReference>
<evidence type="ECO:0000256" key="3">
    <source>
        <dbReference type="SAM" id="Phobius"/>
    </source>
</evidence>
<feature type="transmembrane region" description="Helical" evidence="3">
    <location>
        <begin position="103"/>
        <end position="123"/>
    </location>
</feature>
<feature type="transmembrane region" description="Helical" evidence="3">
    <location>
        <begin position="27"/>
        <end position="49"/>
    </location>
</feature>
<dbReference type="EMBL" id="FNSL01000001">
    <property type="protein sequence ID" value="SEB42007.1"/>
    <property type="molecule type" value="Genomic_DNA"/>
</dbReference>
<dbReference type="Proteomes" id="UP000199064">
    <property type="component" value="Unassembled WGS sequence"/>
</dbReference>
<evidence type="ECO:0000313" key="4">
    <source>
        <dbReference type="EMBL" id="SEB42007.1"/>
    </source>
</evidence>
<feature type="transmembrane region" description="Helical" evidence="3">
    <location>
        <begin position="135"/>
        <end position="160"/>
    </location>
</feature>
<keyword evidence="2" id="KW-1003">Cell membrane</keyword>
<keyword evidence="3" id="KW-1133">Transmembrane helix</keyword>
<dbReference type="PANTHER" id="PTHR34295:SF1">
    <property type="entry name" value="BIOTIN TRANSPORTER BIOY"/>
    <property type="match status" value="1"/>
</dbReference>
<keyword evidence="5" id="KW-1185">Reference proteome</keyword>
<evidence type="ECO:0000313" key="5">
    <source>
        <dbReference type="Proteomes" id="UP000199064"/>
    </source>
</evidence>
<comment type="similarity">
    <text evidence="1 2">Belongs to the BioY family.</text>
</comment>
<dbReference type="RefSeq" id="WP_090327259.1">
    <property type="nucleotide sequence ID" value="NZ_FNSL01000001.1"/>
</dbReference>
<organism evidence="4 5">
    <name type="scientific">Nitratireductor aquibiodomus</name>
    <dbReference type="NCBI Taxonomy" id="204799"/>
    <lineage>
        <taxon>Bacteria</taxon>
        <taxon>Pseudomonadati</taxon>
        <taxon>Pseudomonadota</taxon>
        <taxon>Alphaproteobacteria</taxon>
        <taxon>Hyphomicrobiales</taxon>
        <taxon>Phyllobacteriaceae</taxon>
        <taxon>Nitratireductor</taxon>
    </lineage>
</organism>
<reference evidence="5" key="1">
    <citation type="submission" date="2016-10" db="EMBL/GenBank/DDBJ databases">
        <authorList>
            <person name="Varghese N."/>
            <person name="Submissions S."/>
        </authorList>
    </citation>
    <scope>NUCLEOTIDE SEQUENCE [LARGE SCALE GENOMIC DNA]</scope>
    <source>
        <strain evidence="5">ES.061</strain>
    </source>
</reference>
<evidence type="ECO:0000256" key="1">
    <source>
        <dbReference type="ARBA" id="ARBA00010692"/>
    </source>
</evidence>
<keyword evidence="2" id="KW-0813">Transport</keyword>
<dbReference type="PIRSF" id="PIRSF016661">
    <property type="entry name" value="BioY"/>
    <property type="match status" value="1"/>
</dbReference>
<dbReference type="InterPro" id="IPR003784">
    <property type="entry name" value="BioY"/>
</dbReference>
<evidence type="ECO:0000256" key="2">
    <source>
        <dbReference type="PIRNR" id="PIRNR016661"/>
    </source>
</evidence>
<keyword evidence="3" id="KW-0812">Transmembrane</keyword>
<proteinExistence type="inferred from homology"/>
<name>A0A1H4J719_9HYPH</name>
<keyword evidence="2 3" id="KW-0472">Membrane</keyword>
<dbReference type="Pfam" id="PF02632">
    <property type="entry name" value="BioY"/>
    <property type="match status" value="1"/>
</dbReference>
<accession>A0A1H4J719</accession>
<feature type="transmembrane region" description="Helical" evidence="3">
    <location>
        <begin position="61"/>
        <end position="83"/>
    </location>
</feature>
<gene>
    <name evidence="4" type="ORF">SAMN05216452_1068</name>
</gene>
<dbReference type="Gene3D" id="1.10.1760.20">
    <property type="match status" value="1"/>
</dbReference>
<dbReference type="PANTHER" id="PTHR34295">
    <property type="entry name" value="BIOTIN TRANSPORTER BIOY"/>
    <property type="match status" value="1"/>
</dbReference>
<dbReference type="GO" id="GO:0005886">
    <property type="term" value="C:plasma membrane"/>
    <property type="evidence" value="ECO:0007669"/>
    <property type="project" value="UniProtKB-SubCell"/>
</dbReference>
<sequence length="201" mass="20403">MSESFATSQTTRLIGSAGALQLDQRSFAFRAGAVVLGTLFLALASRIEVPMVPVPVTMQTFAIAMIGALYGARLGTLTVLAWLGEAMVGLPVLAGGAGGLAHFAGPTGGYLASFPVMALLVGLLAERGWNAERPLLAFTSMLAANALCLAMGGVWLAGLIGMEKAFLLGVAPFVIGGILKSALGAASLVALARTAKRGDAQ</sequence>
<protein>
    <recommendedName>
        <fullName evidence="2">Biotin transporter</fullName>
    </recommendedName>
</protein>
<feature type="transmembrane region" description="Helical" evidence="3">
    <location>
        <begin position="166"/>
        <end position="192"/>
    </location>
</feature>
<comment type="subcellular location">
    <subcellularLocation>
        <location evidence="2">Cell membrane</location>
        <topology evidence="2">Multi-pass membrane protein</topology>
    </subcellularLocation>
</comment>